<feature type="domain" description="DUF3741" evidence="3">
    <location>
        <begin position="180"/>
        <end position="198"/>
    </location>
</feature>
<dbReference type="PANTHER" id="PTHR31680">
    <property type="entry name" value="LONGIFOLIA PROTEIN"/>
    <property type="match status" value="1"/>
</dbReference>
<evidence type="ECO:0000259" key="3">
    <source>
        <dbReference type="Pfam" id="PF14383"/>
    </source>
</evidence>
<accession>A0AAV5HJ58</accession>
<evidence type="ECO:0000313" key="5">
    <source>
        <dbReference type="Proteomes" id="UP001054252"/>
    </source>
</evidence>
<feature type="domain" description="DUF4378" evidence="2">
    <location>
        <begin position="620"/>
        <end position="762"/>
    </location>
</feature>
<feature type="compositionally biased region" description="Low complexity" evidence="1">
    <location>
        <begin position="517"/>
        <end position="530"/>
    </location>
</feature>
<feature type="compositionally biased region" description="Basic and acidic residues" evidence="1">
    <location>
        <begin position="455"/>
        <end position="468"/>
    </location>
</feature>
<evidence type="ECO:0000313" key="4">
    <source>
        <dbReference type="EMBL" id="GKU86472.1"/>
    </source>
</evidence>
<reference evidence="4 5" key="1">
    <citation type="journal article" date="2021" name="Commun. Biol.">
        <title>The genome of Shorea leprosula (Dipterocarpaceae) highlights the ecological relevance of drought in aseasonal tropical rainforests.</title>
        <authorList>
            <person name="Ng K.K.S."/>
            <person name="Kobayashi M.J."/>
            <person name="Fawcett J.A."/>
            <person name="Hatakeyama M."/>
            <person name="Paape T."/>
            <person name="Ng C.H."/>
            <person name="Ang C.C."/>
            <person name="Tnah L.H."/>
            <person name="Lee C.T."/>
            <person name="Nishiyama T."/>
            <person name="Sese J."/>
            <person name="O'Brien M.J."/>
            <person name="Copetti D."/>
            <person name="Mohd Noor M.I."/>
            <person name="Ong R.C."/>
            <person name="Putra M."/>
            <person name="Sireger I.Z."/>
            <person name="Indrioko S."/>
            <person name="Kosugi Y."/>
            <person name="Izuno A."/>
            <person name="Isagi Y."/>
            <person name="Lee S.L."/>
            <person name="Shimizu K.K."/>
        </authorList>
    </citation>
    <scope>NUCLEOTIDE SEQUENCE [LARGE SCALE GENOMIC DNA]</scope>
    <source>
        <strain evidence="4">214</strain>
    </source>
</reference>
<dbReference type="AlphaFoldDB" id="A0AAV5HJ58"/>
<sequence>MTTGIMQDQNLEKQIGKQIGKQMGCMAGFFHIFDRHQIVSRKRLYSVKRLSSTPVVESTLESQKNVGLPVMSRELEKQPQGRSTPSPERFKQSPVPELRSPLPGLSTPADIPAKSPLRLPIFELKEGTRSSWKFSRESPRLSLDSRAIVDAKGSLKPREIRTNAAILSANRENTVDGVDDGDKQRRSPGVIARLMGLEPLADSDPEPVKTVELRRSSSESRVSRDIFHCRFIDGVNFQLKPNQQTNFQGHISSNVIRESGNKQGQATNCRSGDSKEYITRNARGEPAKAPYRGIGQRKCFYDSADFFPEPKQTVSIYSEIEKRLKLRGIDEPLKDLETLKQVLEALQLKGLLHSKKQSDSRNFVCDRIFNHQESPIVPARSPVGPRRIGNDSPTTSYRPRTGPGRSCDNSGESLPLVRLRNVRNASNEGAGRNAISPARSESSLKSPSRRPLTVETRRTGNDSVEQRRVSPVHSPKVPLRRTGSDQLTNRSRINKKPTVETNQKEERVFATAEDELSTVSGSTISTSSPTDTERSKVGECREGRNLLERCDKLLSSIAEITTIDSQPSPVSVLDSSFYKEESPSPIMKRSIDFKEQFVESEDDLWSPAISSVESKSDDCDFLYISDVLRASNFFPEDSDVFLLLENQQYLKGKGTSKVSSLQRRLIFDTINEILNRKGQLPPWKVISWTNSSGGQTSLQQVWSEFQKIRERDRSENLFEVICGVLKKDLAGDAIDGWGDCPVEMSQAVLDVERLIFKDLIGETIQDLAAFVGKFNKTPAPCRKLVF</sequence>
<feature type="compositionally biased region" description="Polar residues" evidence="1">
    <location>
        <begin position="56"/>
        <end position="65"/>
    </location>
</feature>
<evidence type="ECO:0000256" key="1">
    <source>
        <dbReference type="SAM" id="MobiDB-lite"/>
    </source>
</evidence>
<name>A0AAV5HJ58_9ROSI</name>
<feature type="region of interest" description="Disordered" evidence="1">
    <location>
        <begin position="375"/>
        <end position="539"/>
    </location>
</feature>
<dbReference type="Proteomes" id="UP001054252">
    <property type="component" value="Unassembled WGS sequence"/>
</dbReference>
<organism evidence="4 5">
    <name type="scientific">Rubroshorea leprosula</name>
    <dbReference type="NCBI Taxonomy" id="152421"/>
    <lineage>
        <taxon>Eukaryota</taxon>
        <taxon>Viridiplantae</taxon>
        <taxon>Streptophyta</taxon>
        <taxon>Embryophyta</taxon>
        <taxon>Tracheophyta</taxon>
        <taxon>Spermatophyta</taxon>
        <taxon>Magnoliopsida</taxon>
        <taxon>eudicotyledons</taxon>
        <taxon>Gunneridae</taxon>
        <taxon>Pentapetalae</taxon>
        <taxon>rosids</taxon>
        <taxon>malvids</taxon>
        <taxon>Malvales</taxon>
        <taxon>Dipterocarpaceae</taxon>
        <taxon>Rubroshorea</taxon>
    </lineage>
</organism>
<dbReference type="Pfam" id="PF14383">
    <property type="entry name" value="VARLMGL"/>
    <property type="match status" value="1"/>
</dbReference>
<dbReference type="InterPro" id="IPR033334">
    <property type="entry name" value="LNG1/2"/>
</dbReference>
<gene>
    <name evidence="4" type="ORF">SLEP1_g990</name>
</gene>
<dbReference type="InterPro" id="IPR032795">
    <property type="entry name" value="DUF3741-assoc"/>
</dbReference>
<proteinExistence type="predicted"/>
<evidence type="ECO:0008006" key="6">
    <source>
        <dbReference type="Google" id="ProtNLM"/>
    </source>
</evidence>
<dbReference type="EMBL" id="BPVZ01000001">
    <property type="protein sequence ID" value="GKU86472.1"/>
    <property type="molecule type" value="Genomic_DNA"/>
</dbReference>
<dbReference type="GO" id="GO:0051513">
    <property type="term" value="P:regulation of monopolar cell growth"/>
    <property type="evidence" value="ECO:0007669"/>
    <property type="project" value="InterPro"/>
</dbReference>
<dbReference type="PANTHER" id="PTHR31680:SF12">
    <property type="entry name" value="OS11G0587300 PROTEIN"/>
    <property type="match status" value="1"/>
</dbReference>
<evidence type="ECO:0000259" key="2">
    <source>
        <dbReference type="Pfam" id="PF14309"/>
    </source>
</evidence>
<dbReference type="Pfam" id="PF14309">
    <property type="entry name" value="DUF4378"/>
    <property type="match status" value="1"/>
</dbReference>
<comment type="caution">
    <text evidence="4">The sequence shown here is derived from an EMBL/GenBank/DDBJ whole genome shotgun (WGS) entry which is preliminary data.</text>
</comment>
<feature type="region of interest" description="Disordered" evidence="1">
    <location>
        <begin position="56"/>
        <end position="111"/>
    </location>
</feature>
<dbReference type="InterPro" id="IPR025486">
    <property type="entry name" value="DUF4378"/>
</dbReference>
<keyword evidence="5" id="KW-1185">Reference proteome</keyword>
<protein>
    <recommendedName>
        <fullName evidence="6">DUF4378 domain-containing protein</fullName>
    </recommendedName>
</protein>